<dbReference type="AlphaFoldDB" id="A0AAD4LC64"/>
<dbReference type="GO" id="GO:0016787">
    <property type="term" value="F:hydrolase activity"/>
    <property type="evidence" value="ECO:0007669"/>
    <property type="project" value="UniProtKB-KW"/>
</dbReference>
<keyword evidence="4" id="KW-1133">Transmembrane helix</keyword>
<sequence>MTTAVATSPLTLWQKIQIAPVIVVLPLAVALGVFRENKRRSWLRAARTAAARYILSVRVWTPWELKSALGLTTTQTYEAWVCRTDGAEVFTDELPEGAKLHWVGPRMVDRVILYFHGGGYMLPAREEHFDMLLTLRRDLKGAVGFALLNYALVPENPFPKQVRQALAAVRHLLDAGTSPSKLILAGDSAGGNLALQIVTYLLHPHPSLPAPPAGPLCLGGLLLLSPWMEFRTDAPSYTRNAARDVLPLCTHRLFTDCVLPGVTPELRAHLEPAFAAASGLWRGMGSVVERVLVVAGEHEGPLDPTEETARAIAREVQDTTLFVLPGGVHDDLISAFGAGFPLRLPAVHRVVDFSSLCSPHRYGL</sequence>
<evidence type="ECO:0000313" key="6">
    <source>
        <dbReference type="EMBL" id="KAH8981020.1"/>
    </source>
</evidence>
<dbReference type="Proteomes" id="UP001201163">
    <property type="component" value="Unassembled WGS sequence"/>
</dbReference>
<keyword evidence="2" id="KW-0378">Hydrolase</keyword>
<evidence type="ECO:0000256" key="3">
    <source>
        <dbReference type="PROSITE-ProRule" id="PRU10038"/>
    </source>
</evidence>
<keyword evidence="7" id="KW-1185">Reference proteome</keyword>
<dbReference type="PANTHER" id="PTHR48081:SF31">
    <property type="entry name" value="STERYL ACETYL HYDROLASE MUG81-RELATED"/>
    <property type="match status" value="1"/>
</dbReference>
<dbReference type="Gene3D" id="3.40.50.1820">
    <property type="entry name" value="alpha/beta hydrolase"/>
    <property type="match status" value="1"/>
</dbReference>
<name>A0AAD4LC64_9AGAM</name>
<comment type="caution">
    <text evidence="6">The sequence shown here is derived from an EMBL/GenBank/DDBJ whole genome shotgun (WGS) entry which is preliminary data.</text>
</comment>
<dbReference type="InterPro" id="IPR013094">
    <property type="entry name" value="AB_hydrolase_3"/>
</dbReference>
<dbReference type="PANTHER" id="PTHR48081">
    <property type="entry name" value="AB HYDROLASE SUPERFAMILY PROTEIN C4A8.06C"/>
    <property type="match status" value="1"/>
</dbReference>
<comment type="similarity">
    <text evidence="1">Belongs to the 'GDXG' lipolytic enzyme family.</text>
</comment>
<dbReference type="Pfam" id="PF07859">
    <property type="entry name" value="Abhydrolase_3"/>
    <property type="match status" value="1"/>
</dbReference>
<evidence type="ECO:0000313" key="7">
    <source>
        <dbReference type="Proteomes" id="UP001201163"/>
    </source>
</evidence>
<dbReference type="PROSITE" id="PS01174">
    <property type="entry name" value="LIPASE_GDXG_SER"/>
    <property type="match status" value="1"/>
</dbReference>
<keyword evidence="4" id="KW-0812">Transmembrane</keyword>
<protein>
    <submittedName>
        <fullName evidence="6">Alpha/beta-hydrolase</fullName>
    </submittedName>
</protein>
<dbReference type="InterPro" id="IPR029058">
    <property type="entry name" value="AB_hydrolase_fold"/>
</dbReference>
<keyword evidence="4" id="KW-0472">Membrane</keyword>
<reference evidence="6" key="1">
    <citation type="submission" date="2022-01" db="EMBL/GenBank/DDBJ databases">
        <title>Comparative genomics reveals a dynamic genome evolution in the ectomycorrhizal milk-cap (Lactarius) mushrooms.</title>
        <authorList>
            <consortium name="DOE Joint Genome Institute"/>
            <person name="Lebreton A."/>
            <person name="Tang N."/>
            <person name="Kuo A."/>
            <person name="LaButti K."/>
            <person name="Drula E."/>
            <person name="Barry K."/>
            <person name="Clum A."/>
            <person name="Lipzen A."/>
            <person name="Mousain D."/>
            <person name="Ng V."/>
            <person name="Wang R."/>
            <person name="Wang X."/>
            <person name="Dai Y."/>
            <person name="Henrissat B."/>
            <person name="Grigoriev I.V."/>
            <person name="Guerin-Laguette A."/>
            <person name="Yu F."/>
            <person name="Martin F.M."/>
        </authorList>
    </citation>
    <scope>NUCLEOTIDE SEQUENCE</scope>
    <source>
        <strain evidence="6">QP</strain>
    </source>
</reference>
<gene>
    <name evidence="6" type="ORF">EDB92DRAFT_218764</name>
</gene>
<accession>A0AAD4LC64</accession>
<dbReference type="InterPro" id="IPR033140">
    <property type="entry name" value="Lipase_GDXG_put_SER_AS"/>
</dbReference>
<evidence type="ECO:0000256" key="4">
    <source>
        <dbReference type="SAM" id="Phobius"/>
    </source>
</evidence>
<dbReference type="InterPro" id="IPR050300">
    <property type="entry name" value="GDXG_lipolytic_enzyme"/>
</dbReference>
<proteinExistence type="inferred from homology"/>
<feature type="domain" description="Alpha/beta hydrolase fold-3" evidence="5">
    <location>
        <begin position="112"/>
        <end position="330"/>
    </location>
</feature>
<evidence type="ECO:0000256" key="1">
    <source>
        <dbReference type="ARBA" id="ARBA00010515"/>
    </source>
</evidence>
<organism evidence="6 7">
    <name type="scientific">Lactarius akahatsu</name>
    <dbReference type="NCBI Taxonomy" id="416441"/>
    <lineage>
        <taxon>Eukaryota</taxon>
        <taxon>Fungi</taxon>
        <taxon>Dikarya</taxon>
        <taxon>Basidiomycota</taxon>
        <taxon>Agaricomycotina</taxon>
        <taxon>Agaricomycetes</taxon>
        <taxon>Russulales</taxon>
        <taxon>Russulaceae</taxon>
        <taxon>Lactarius</taxon>
    </lineage>
</organism>
<feature type="transmembrane region" description="Helical" evidence="4">
    <location>
        <begin position="16"/>
        <end position="34"/>
    </location>
</feature>
<evidence type="ECO:0000256" key="2">
    <source>
        <dbReference type="ARBA" id="ARBA00022801"/>
    </source>
</evidence>
<dbReference type="EMBL" id="JAKELL010000125">
    <property type="protein sequence ID" value="KAH8981020.1"/>
    <property type="molecule type" value="Genomic_DNA"/>
</dbReference>
<dbReference type="SUPFAM" id="SSF53474">
    <property type="entry name" value="alpha/beta-Hydrolases"/>
    <property type="match status" value="1"/>
</dbReference>
<feature type="active site" evidence="3">
    <location>
        <position position="188"/>
    </location>
</feature>
<evidence type="ECO:0000259" key="5">
    <source>
        <dbReference type="Pfam" id="PF07859"/>
    </source>
</evidence>